<dbReference type="RefSeq" id="WP_188566029.1">
    <property type="nucleotide sequence ID" value="NZ_BMED01000002.1"/>
</dbReference>
<feature type="transmembrane region" description="Helical" evidence="5">
    <location>
        <begin position="103"/>
        <end position="125"/>
    </location>
</feature>
<gene>
    <name evidence="7" type="ORF">GCM10011396_21230</name>
</gene>
<evidence type="ECO:0000313" key="8">
    <source>
        <dbReference type="Proteomes" id="UP000637423"/>
    </source>
</evidence>
<evidence type="ECO:0000259" key="6">
    <source>
        <dbReference type="Pfam" id="PF05154"/>
    </source>
</evidence>
<sequence>MNNTHKNKTKATFLAAVLGSIGAHRFYLHGWKDKAGWLHFITLPISLILGNLYFGQPMLLTYSLLVLSQLVSVVEALVLGLSSDEKWDAKYNPASGQTSDSSWLLALILVLTVGIGAGFMIAVLARTFDLLYTGGAYG</sequence>
<protein>
    <recommendedName>
        <fullName evidence="6">TM2 domain-containing protein</fullName>
    </recommendedName>
</protein>
<keyword evidence="8" id="KW-1185">Reference proteome</keyword>
<evidence type="ECO:0000256" key="1">
    <source>
        <dbReference type="ARBA" id="ARBA00004141"/>
    </source>
</evidence>
<reference evidence="7" key="2">
    <citation type="submission" date="2020-09" db="EMBL/GenBank/DDBJ databases">
        <authorList>
            <person name="Sun Q."/>
            <person name="Zhou Y."/>
        </authorList>
    </citation>
    <scope>NUCLEOTIDE SEQUENCE</scope>
    <source>
        <strain evidence="7">CGMCC 1.10998</strain>
    </source>
</reference>
<feature type="transmembrane region" description="Helical" evidence="5">
    <location>
        <begin position="35"/>
        <end position="54"/>
    </location>
</feature>
<comment type="subcellular location">
    <subcellularLocation>
        <location evidence="1">Membrane</location>
        <topology evidence="1">Multi-pass membrane protein</topology>
    </subcellularLocation>
</comment>
<keyword evidence="3 5" id="KW-1133">Transmembrane helix</keyword>
<evidence type="ECO:0000256" key="5">
    <source>
        <dbReference type="SAM" id="Phobius"/>
    </source>
</evidence>
<keyword evidence="4 5" id="KW-0472">Membrane</keyword>
<name>A0A916UK17_9BURK</name>
<dbReference type="InterPro" id="IPR007829">
    <property type="entry name" value="TM2"/>
</dbReference>
<dbReference type="Pfam" id="PF05154">
    <property type="entry name" value="TM2"/>
    <property type="match status" value="1"/>
</dbReference>
<evidence type="ECO:0000313" key="7">
    <source>
        <dbReference type="EMBL" id="GGC73775.1"/>
    </source>
</evidence>
<proteinExistence type="predicted"/>
<feature type="transmembrane region" description="Helical" evidence="5">
    <location>
        <begin position="61"/>
        <end position="83"/>
    </location>
</feature>
<dbReference type="GO" id="GO:0016020">
    <property type="term" value="C:membrane"/>
    <property type="evidence" value="ECO:0007669"/>
    <property type="project" value="UniProtKB-SubCell"/>
</dbReference>
<comment type="caution">
    <text evidence="7">The sequence shown here is derived from an EMBL/GenBank/DDBJ whole genome shotgun (WGS) entry which is preliminary data.</text>
</comment>
<keyword evidence="2 5" id="KW-0812">Transmembrane</keyword>
<dbReference type="EMBL" id="BMED01000002">
    <property type="protein sequence ID" value="GGC73775.1"/>
    <property type="molecule type" value="Genomic_DNA"/>
</dbReference>
<reference evidence="7" key="1">
    <citation type="journal article" date="2014" name="Int. J. Syst. Evol. Microbiol.">
        <title>Complete genome sequence of Corynebacterium casei LMG S-19264T (=DSM 44701T), isolated from a smear-ripened cheese.</title>
        <authorList>
            <consortium name="US DOE Joint Genome Institute (JGI-PGF)"/>
            <person name="Walter F."/>
            <person name="Albersmeier A."/>
            <person name="Kalinowski J."/>
            <person name="Ruckert C."/>
        </authorList>
    </citation>
    <scope>NUCLEOTIDE SEQUENCE</scope>
    <source>
        <strain evidence="7">CGMCC 1.10998</strain>
    </source>
</reference>
<accession>A0A916UK17</accession>
<evidence type="ECO:0000256" key="3">
    <source>
        <dbReference type="ARBA" id="ARBA00022989"/>
    </source>
</evidence>
<dbReference type="AlphaFoldDB" id="A0A916UK17"/>
<organism evidence="7 8">
    <name type="scientific">Undibacterium terreum</name>
    <dbReference type="NCBI Taxonomy" id="1224302"/>
    <lineage>
        <taxon>Bacteria</taxon>
        <taxon>Pseudomonadati</taxon>
        <taxon>Pseudomonadota</taxon>
        <taxon>Betaproteobacteria</taxon>
        <taxon>Burkholderiales</taxon>
        <taxon>Oxalobacteraceae</taxon>
        <taxon>Undibacterium</taxon>
    </lineage>
</organism>
<dbReference type="Proteomes" id="UP000637423">
    <property type="component" value="Unassembled WGS sequence"/>
</dbReference>
<evidence type="ECO:0000256" key="2">
    <source>
        <dbReference type="ARBA" id="ARBA00022692"/>
    </source>
</evidence>
<feature type="domain" description="TM2" evidence="6">
    <location>
        <begin position="5"/>
        <end position="48"/>
    </location>
</feature>
<evidence type="ECO:0000256" key="4">
    <source>
        <dbReference type="ARBA" id="ARBA00023136"/>
    </source>
</evidence>